<dbReference type="EMBL" id="HE797060">
    <property type="protein sequence ID" value="CCM02041.1"/>
    <property type="molecule type" value="Genomic_DNA"/>
</dbReference>
<dbReference type="RefSeq" id="XP_012181324.1">
    <property type="nucleotide sequence ID" value="XM_012325934.1"/>
</dbReference>
<gene>
    <name evidence="2" type="ORF">FIBRA_04117</name>
</gene>
<reference evidence="2 3" key="1">
    <citation type="journal article" date="2012" name="Appl. Environ. Microbiol.">
        <title>Short-read sequencing for genomic analysis of the brown rot fungus Fibroporia radiculosa.</title>
        <authorList>
            <person name="Tang J.D."/>
            <person name="Perkins A.D."/>
            <person name="Sonstegard T.S."/>
            <person name="Schroeder S.G."/>
            <person name="Burgess S.C."/>
            <person name="Diehl S.V."/>
        </authorList>
    </citation>
    <scope>NUCLEOTIDE SEQUENCE [LARGE SCALE GENOMIC DNA]</scope>
    <source>
        <strain evidence="2 3">TFFH 294</strain>
    </source>
</reference>
<dbReference type="HOGENOM" id="CLU_464625_0_0_1"/>
<evidence type="ECO:0000313" key="2">
    <source>
        <dbReference type="EMBL" id="CCM02041.1"/>
    </source>
</evidence>
<dbReference type="Proteomes" id="UP000006352">
    <property type="component" value="Unassembled WGS sequence"/>
</dbReference>
<evidence type="ECO:0008006" key="4">
    <source>
        <dbReference type="Google" id="ProtNLM"/>
    </source>
</evidence>
<dbReference type="AlphaFoldDB" id="J4I9Z9"/>
<sequence>MARILLTDDADPMKTPRLLTDAFSSQSYLKPSLATYSAMGKVADPFFRDASLGILWEELDSIVPLFCLLPRHVVSKHLALDTEEFTGWQWAFSKPSSDMRRIMYYNKFIKHFHWKGSSEIAIEPLRCFFAASSACTLFPRIRSFHWHGWGFRMIRSPSSFVNSLLEDLRISADKEDSFAISCVLNSVRMFCDNLRVFHLVPRGCEHTQKRPHQGEWRSPYTGLVEDQVCALVCQTNLVEFRSTCALSVEGIVALARMPNLQRVELRLPEDSRDQREVVRQFPQLPFISVKEFRVHTNFLAGPTLDFLGSALISGTLSLFAIWVFYPPSEKETKILCKTLRGQWRPRRCLHRIYCYLGHQSFFQPPDPPQLPVWYVNLEVIQPLLALPITDIVIYAAHVKFVTRQHNEIESCTEMAKAWPHLNTVWMMPKDSDDMTPLSAMVPFVEHCRELENIGFCVAPSPIPVVPDEWTSSSRVSTHAFFSSLSATDEESDHINDFIAILFPIWGAERARLNEELAEGPDAQELRRGEEDAEDENDGMDESNGEQDVLVGDDGNGTSRSETRGKVNLLTCSWKTLLKKLSKVRAPW</sequence>
<keyword evidence="3" id="KW-1185">Reference proteome</keyword>
<protein>
    <recommendedName>
        <fullName evidence="4">F-box domain-containing protein</fullName>
    </recommendedName>
</protein>
<accession>J4I9Z9</accession>
<proteinExistence type="predicted"/>
<dbReference type="STRING" id="599839.J4I9Z9"/>
<feature type="region of interest" description="Disordered" evidence="1">
    <location>
        <begin position="516"/>
        <end position="562"/>
    </location>
</feature>
<name>J4I9Z9_9APHY</name>
<dbReference type="GeneID" id="24096952"/>
<organism evidence="2 3">
    <name type="scientific">Fibroporia radiculosa</name>
    <dbReference type="NCBI Taxonomy" id="599839"/>
    <lineage>
        <taxon>Eukaryota</taxon>
        <taxon>Fungi</taxon>
        <taxon>Dikarya</taxon>
        <taxon>Basidiomycota</taxon>
        <taxon>Agaricomycotina</taxon>
        <taxon>Agaricomycetes</taxon>
        <taxon>Polyporales</taxon>
        <taxon>Fibroporiaceae</taxon>
        <taxon>Fibroporia</taxon>
    </lineage>
</organism>
<feature type="compositionally biased region" description="Acidic residues" evidence="1">
    <location>
        <begin position="530"/>
        <end position="544"/>
    </location>
</feature>
<evidence type="ECO:0000256" key="1">
    <source>
        <dbReference type="SAM" id="MobiDB-lite"/>
    </source>
</evidence>
<evidence type="ECO:0000313" key="3">
    <source>
        <dbReference type="Proteomes" id="UP000006352"/>
    </source>
</evidence>
<dbReference type="InParanoid" id="J4I9Z9"/>